<dbReference type="AlphaFoldDB" id="M1PLN6"/>
<dbReference type="KEGG" id="dsf:UWK_00799"/>
<feature type="domain" description="Secretin/TonB short N-terminal" evidence="6">
    <location>
        <begin position="359"/>
        <end position="407"/>
    </location>
</feature>
<dbReference type="EMBL" id="CP003985">
    <property type="protein sequence ID" value="AGF77376.1"/>
    <property type="molecule type" value="Genomic_DNA"/>
</dbReference>
<dbReference type="PANTHER" id="PTHR30604:SF1">
    <property type="entry name" value="DNA UTILIZATION PROTEIN HOFQ"/>
    <property type="match status" value="1"/>
</dbReference>
<dbReference type="RefSeq" id="WP_015403072.1">
    <property type="nucleotide sequence ID" value="NC_020304.1"/>
</dbReference>
<dbReference type="SMART" id="SM00028">
    <property type="entry name" value="TPR"/>
    <property type="match status" value="3"/>
</dbReference>
<dbReference type="InterPro" id="IPR019734">
    <property type="entry name" value="TPR_rpt"/>
</dbReference>
<keyword evidence="5" id="KW-0732">Signal</keyword>
<dbReference type="PANTHER" id="PTHR30604">
    <property type="entry name" value="PROTEIN TRANSPORT PROTEIN HOFQ"/>
    <property type="match status" value="1"/>
</dbReference>
<gene>
    <name evidence="7" type="ordered locus">UWK_00799</name>
</gene>
<evidence type="ECO:0000256" key="3">
    <source>
        <dbReference type="ARBA" id="ARBA00023237"/>
    </source>
</evidence>
<feature type="signal peptide" evidence="5">
    <location>
        <begin position="1"/>
        <end position="26"/>
    </location>
</feature>
<keyword evidence="4" id="KW-0802">TPR repeat</keyword>
<dbReference type="Proteomes" id="UP000011721">
    <property type="component" value="Chromosome"/>
</dbReference>
<keyword evidence="2" id="KW-0472">Membrane</keyword>
<dbReference type="Gene3D" id="3.30.1370.130">
    <property type="match status" value="1"/>
</dbReference>
<dbReference type="STRING" id="1167006.UWK_00799"/>
<keyword evidence="3" id="KW-0998">Cell outer membrane</keyword>
<protein>
    <submittedName>
        <fullName evidence="7">Type II secretory pathway, component HofQ</fullName>
    </submittedName>
</protein>
<dbReference type="Pfam" id="PF11741">
    <property type="entry name" value="AMIN"/>
    <property type="match status" value="1"/>
</dbReference>
<evidence type="ECO:0000256" key="2">
    <source>
        <dbReference type="ARBA" id="ARBA00023136"/>
    </source>
</evidence>
<dbReference type="GO" id="GO:0019867">
    <property type="term" value="C:outer membrane"/>
    <property type="evidence" value="ECO:0007669"/>
    <property type="project" value="InterPro"/>
</dbReference>
<dbReference type="InterPro" id="IPR011990">
    <property type="entry name" value="TPR-like_helical_dom_sf"/>
</dbReference>
<keyword evidence="1" id="KW-0813">Transport</keyword>
<feature type="repeat" description="TPR" evidence="4">
    <location>
        <begin position="450"/>
        <end position="483"/>
    </location>
</feature>
<name>M1PLN6_DESSD</name>
<accession>M1PLN6</accession>
<dbReference type="Gene3D" id="1.25.40.10">
    <property type="entry name" value="Tetratricopeptide repeat domain"/>
    <property type="match status" value="2"/>
</dbReference>
<proteinExistence type="predicted"/>
<dbReference type="InterPro" id="IPR011662">
    <property type="entry name" value="Secretin/TonB_short_N"/>
</dbReference>
<organism evidence="7 8">
    <name type="scientific">Desulfocapsa sulfexigens (strain DSM 10523 / SB164P1)</name>
    <dbReference type="NCBI Taxonomy" id="1167006"/>
    <lineage>
        <taxon>Bacteria</taxon>
        <taxon>Pseudomonadati</taxon>
        <taxon>Thermodesulfobacteriota</taxon>
        <taxon>Desulfobulbia</taxon>
        <taxon>Desulfobulbales</taxon>
        <taxon>Desulfocapsaceae</taxon>
        <taxon>Desulfocapsa</taxon>
    </lineage>
</organism>
<evidence type="ECO:0000256" key="5">
    <source>
        <dbReference type="SAM" id="SignalP"/>
    </source>
</evidence>
<dbReference type="PATRIC" id="fig|1167006.5.peg.905"/>
<dbReference type="PROSITE" id="PS50005">
    <property type="entry name" value="TPR"/>
    <property type="match status" value="1"/>
</dbReference>
<feature type="chain" id="PRO_5004016262" evidence="5">
    <location>
        <begin position="27"/>
        <end position="641"/>
    </location>
</feature>
<evidence type="ECO:0000256" key="1">
    <source>
        <dbReference type="ARBA" id="ARBA00022448"/>
    </source>
</evidence>
<evidence type="ECO:0000259" key="6">
    <source>
        <dbReference type="SMART" id="SM00965"/>
    </source>
</evidence>
<dbReference type="InterPro" id="IPR051808">
    <property type="entry name" value="Type_IV_pilus_biogenesis"/>
</dbReference>
<dbReference type="OrthoDB" id="9775455at2"/>
<dbReference type="InterPro" id="IPR021731">
    <property type="entry name" value="AMIN_dom"/>
</dbReference>
<dbReference type="eggNOG" id="COG0457">
    <property type="taxonomic scope" value="Bacteria"/>
</dbReference>
<dbReference type="SUPFAM" id="SSF48452">
    <property type="entry name" value="TPR-like"/>
    <property type="match status" value="1"/>
</dbReference>
<keyword evidence="8" id="KW-1185">Reference proteome</keyword>
<evidence type="ECO:0000313" key="7">
    <source>
        <dbReference type="EMBL" id="AGF77376.1"/>
    </source>
</evidence>
<dbReference type="eggNOG" id="COG4796">
    <property type="taxonomic scope" value="Bacteria"/>
</dbReference>
<reference evidence="8" key="1">
    <citation type="journal article" date="2013" name="Stand. Genomic Sci.">
        <title>Complete genome sequence of Desulfocapsa sulfexigens, a marine deltaproteobacterium specialized in disproportionating inorganic sulfur compounds.</title>
        <authorList>
            <person name="Finster K.W."/>
            <person name="Kjeldsen K.U."/>
            <person name="Kube M."/>
            <person name="Reinhardt R."/>
            <person name="Mussmann M."/>
            <person name="Amann R."/>
            <person name="Schreiber L."/>
        </authorList>
    </citation>
    <scope>NUCLEOTIDE SEQUENCE [LARGE SCALE GENOMIC DNA]</scope>
    <source>
        <strain evidence="8">DSM 10523 / SB164P1</strain>
    </source>
</reference>
<dbReference type="Gene3D" id="2.60.40.3500">
    <property type="match status" value="2"/>
</dbReference>
<dbReference type="HOGENOM" id="CLU_448866_0_0_7"/>
<evidence type="ECO:0000256" key="4">
    <source>
        <dbReference type="PROSITE-ProRule" id="PRU00339"/>
    </source>
</evidence>
<evidence type="ECO:0000313" key="8">
    <source>
        <dbReference type="Proteomes" id="UP000011721"/>
    </source>
</evidence>
<dbReference type="SMART" id="SM00965">
    <property type="entry name" value="STN"/>
    <property type="match status" value="1"/>
</dbReference>
<sequence>MHTKLSTYYLAICCSLFLLLTHSVQAAETGVYSIQNIEADVQDNSLLMVLKGDSPPAYTMYELFSPARLVVDIADANLNESIDLAEIIPANDFTTITITTLKDKSPSITRFEMTLADSHTYKVERVENDLTIRLFPQDTTGTTELKADKNIDATAPPALHDIVVRKDDNQTEILFQADQAIEDYREDTVTGRDGLPDSMYIDINNVNGSELIREKNIGTSLSKIRVATRGSGVRVVFDAAPEGLFSYDIKTVPQGLLVTINEKGQQQNAPESVPAPEELKDNSISAEAITSDPTLDALIDSSEAALTQKSLISEENVTAAEAMQDSFEFSGYKATRISVDFYKIDLHNVFRLFRQISGINLIVDESVNGSLTLALNDVPWDFALDIILNLKDLKKEERHNTVVIYPAKKEFAWPERASDNLSFEADAEVIEQEALIIQQSTNQPAEIMQAKELLRRAKIEEQNNDLEDAVRLYEQAFALWPENAKISNRLAALYLVDLKIYAKAIHFAKETLKINKNDYQAALYGAIASANMDQVSEAMEYFAQSISGTPPMKEALISYAAFSEKKEQPEAALKLLNKYAENYSDTVETMISRARLYDTMGQTQKATEQYKSLLYSGYQLVPGLKKYIRGRLAMKDNQIVQ</sequence>